<evidence type="ECO:0000256" key="1">
    <source>
        <dbReference type="ARBA" id="ARBA00004196"/>
    </source>
</evidence>
<organism evidence="5 6">
    <name type="scientific">Deinococcus arboris</name>
    <dbReference type="NCBI Taxonomy" id="2682977"/>
    <lineage>
        <taxon>Bacteria</taxon>
        <taxon>Thermotogati</taxon>
        <taxon>Deinococcota</taxon>
        <taxon>Deinococci</taxon>
        <taxon>Deinococcales</taxon>
        <taxon>Deinococcaceae</taxon>
        <taxon>Deinococcus</taxon>
    </lineage>
</organism>
<proteinExistence type="predicted"/>
<dbReference type="Proteomes" id="UP000483286">
    <property type="component" value="Unassembled WGS sequence"/>
</dbReference>
<reference evidence="5 6" key="1">
    <citation type="submission" date="2019-12" db="EMBL/GenBank/DDBJ databases">
        <title>Deinococcus sp. HMF7620 Genome sequencing and assembly.</title>
        <authorList>
            <person name="Kang H."/>
            <person name="Kim H."/>
            <person name="Joh K."/>
        </authorList>
    </citation>
    <scope>NUCLEOTIDE SEQUENCE [LARGE SCALE GENOMIC DNA]</scope>
    <source>
        <strain evidence="5 6">HMF7620</strain>
    </source>
</reference>
<feature type="chain" id="PRO_5028839533" evidence="3">
    <location>
        <begin position="18"/>
        <end position="335"/>
    </location>
</feature>
<gene>
    <name evidence="5" type="ORF">GO986_18550</name>
</gene>
<dbReference type="InterPro" id="IPR018976">
    <property type="entry name" value="Imelysin-like"/>
</dbReference>
<dbReference type="InterPro" id="IPR038352">
    <property type="entry name" value="Imelysin_sf"/>
</dbReference>
<dbReference type="AlphaFoldDB" id="A0A7C9M444"/>
<dbReference type="Gene3D" id="1.20.1420.20">
    <property type="entry name" value="M75 peptidase, HXXE motif"/>
    <property type="match status" value="1"/>
</dbReference>
<evidence type="ECO:0000313" key="5">
    <source>
        <dbReference type="EMBL" id="MVN88742.1"/>
    </source>
</evidence>
<dbReference type="EMBL" id="WQLB01000033">
    <property type="protein sequence ID" value="MVN88742.1"/>
    <property type="molecule type" value="Genomic_DNA"/>
</dbReference>
<evidence type="ECO:0000256" key="3">
    <source>
        <dbReference type="SAM" id="SignalP"/>
    </source>
</evidence>
<comment type="caution">
    <text evidence="5">The sequence shown here is derived from an EMBL/GenBank/DDBJ whole genome shotgun (WGS) entry which is preliminary data.</text>
</comment>
<evidence type="ECO:0000259" key="4">
    <source>
        <dbReference type="Pfam" id="PF09375"/>
    </source>
</evidence>
<feature type="domain" description="Imelysin-like" evidence="4">
    <location>
        <begin position="37"/>
        <end position="315"/>
    </location>
</feature>
<name>A0A7C9M444_9DEIO</name>
<dbReference type="Pfam" id="PF09375">
    <property type="entry name" value="Peptidase_M75"/>
    <property type="match status" value="1"/>
</dbReference>
<accession>A0A7C9M444</accession>
<keyword evidence="6" id="KW-1185">Reference proteome</keyword>
<feature type="signal peptide" evidence="3">
    <location>
        <begin position="1"/>
        <end position="17"/>
    </location>
</feature>
<keyword evidence="2 3" id="KW-0732">Signal</keyword>
<evidence type="ECO:0000256" key="2">
    <source>
        <dbReference type="ARBA" id="ARBA00022729"/>
    </source>
</evidence>
<protein>
    <submittedName>
        <fullName evidence="5">EfeM/EfeO family lipoprotein</fullName>
    </submittedName>
</protein>
<dbReference type="GO" id="GO:0030313">
    <property type="term" value="C:cell envelope"/>
    <property type="evidence" value="ECO:0007669"/>
    <property type="project" value="UniProtKB-SubCell"/>
</dbReference>
<sequence>MKLALSLALALGTTAAAADLSGVKTYLSGKIGTQLAGTQALSQAADRYYALAKAANFNYKTLAGNAQAHAALQAARAAWQKASPAYEDIEGIVAGVDVLGEFDVILDAGTSEGEDAVPFDLKLPSGKVLQKPGNLFGVNEGALWGTVPTFSSGVKADVNGNGKADFGDLLPDANVLKAAANLLNSESGRLQKAAVAWTPTREDVFGALVGNVPTVGPVFFEDWKSSPFVLGARSQRQDFVVISRLSDLRGNVSSWQAMYRGLSPDVKAKSAALDGQILTGLNDLAALVDKLVAREKTRRYTPEQAEQLQREAQNRATVITGRITQAAALVGVKLQ</sequence>
<keyword evidence="5" id="KW-0449">Lipoprotein</keyword>
<evidence type="ECO:0000313" key="6">
    <source>
        <dbReference type="Proteomes" id="UP000483286"/>
    </source>
</evidence>
<dbReference type="RefSeq" id="WP_157460820.1">
    <property type="nucleotide sequence ID" value="NZ_WQLB01000033.1"/>
</dbReference>
<comment type="subcellular location">
    <subcellularLocation>
        <location evidence="1">Cell envelope</location>
    </subcellularLocation>
</comment>